<gene>
    <name evidence="1" type="ORF">A2161_01140</name>
</gene>
<organism evidence="1 2">
    <name type="scientific">Candidatus Schekmanbacteria bacterium RBG_13_48_7</name>
    <dbReference type="NCBI Taxonomy" id="1817878"/>
    <lineage>
        <taxon>Bacteria</taxon>
        <taxon>Candidatus Schekmaniibacteriota</taxon>
    </lineage>
</organism>
<dbReference type="Proteomes" id="UP000179266">
    <property type="component" value="Unassembled WGS sequence"/>
</dbReference>
<accession>A0A1F7RZG9</accession>
<proteinExistence type="predicted"/>
<reference evidence="1 2" key="1">
    <citation type="journal article" date="2016" name="Nat. Commun.">
        <title>Thousands of microbial genomes shed light on interconnected biogeochemical processes in an aquifer system.</title>
        <authorList>
            <person name="Anantharaman K."/>
            <person name="Brown C.T."/>
            <person name="Hug L.A."/>
            <person name="Sharon I."/>
            <person name="Castelle C.J."/>
            <person name="Probst A.J."/>
            <person name="Thomas B.C."/>
            <person name="Singh A."/>
            <person name="Wilkins M.J."/>
            <person name="Karaoz U."/>
            <person name="Brodie E.L."/>
            <person name="Williams K.H."/>
            <person name="Hubbard S.S."/>
            <person name="Banfield J.F."/>
        </authorList>
    </citation>
    <scope>NUCLEOTIDE SEQUENCE [LARGE SCALE GENOMIC DNA]</scope>
</reference>
<name>A0A1F7RZG9_9BACT</name>
<dbReference type="EMBL" id="MGDD01000110">
    <property type="protein sequence ID" value="OGL46861.1"/>
    <property type="molecule type" value="Genomic_DNA"/>
</dbReference>
<evidence type="ECO:0000313" key="2">
    <source>
        <dbReference type="Proteomes" id="UP000179266"/>
    </source>
</evidence>
<comment type="caution">
    <text evidence="1">The sequence shown here is derived from an EMBL/GenBank/DDBJ whole genome shotgun (WGS) entry which is preliminary data.</text>
</comment>
<protein>
    <submittedName>
        <fullName evidence="1">Uncharacterized protein</fullName>
    </submittedName>
</protein>
<evidence type="ECO:0000313" key="1">
    <source>
        <dbReference type="EMBL" id="OGL46861.1"/>
    </source>
</evidence>
<sequence>MSTNLPIGLRIKDFLYHMGVKAFAGSLLDEIPVSNPRWFEIANANLFSKELAVRDQILKAVMSKGLIDKPSVRPKIIPIVVRFLKEGTVEQRRSAVDFILSRPDIFTADNDLLVGQLNVSLRDRDHHVANTAEILVKKFHGEHR</sequence>
<dbReference type="AlphaFoldDB" id="A0A1F7RZG9"/>